<protein>
    <submittedName>
        <fullName evidence="2">Uncharacterized protein</fullName>
    </submittedName>
</protein>
<reference evidence="2 3" key="1">
    <citation type="submission" date="2022-11" db="EMBL/GenBank/DDBJ databases">
        <title>Minimal conservation of predation-associated metabolite biosynthetic gene clusters underscores biosynthetic potential of Myxococcota including descriptions for ten novel species: Archangium lansinium sp. nov., Myxococcus landrumus sp. nov., Nannocystis bai.</title>
        <authorList>
            <person name="Ahearne A."/>
            <person name="Stevens C."/>
            <person name="Phillips K."/>
        </authorList>
    </citation>
    <scope>NUCLEOTIDE SEQUENCE [LARGE SCALE GENOMIC DNA]</scope>
    <source>
        <strain evidence="2 3">MIWBW</strain>
    </source>
</reference>
<evidence type="ECO:0000256" key="1">
    <source>
        <dbReference type="SAM" id="MobiDB-lite"/>
    </source>
</evidence>
<comment type="caution">
    <text evidence="2">The sequence shown here is derived from an EMBL/GenBank/DDBJ whole genome shotgun (WGS) entry which is preliminary data.</text>
</comment>
<dbReference type="EMBL" id="JAPNKA010000001">
    <property type="protein sequence ID" value="MCY1082881.1"/>
    <property type="molecule type" value="Genomic_DNA"/>
</dbReference>
<feature type="region of interest" description="Disordered" evidence="1">
    <location>
        <begin position="1"/>
        <end position="31"/>
    </location>
</feature>
<feature type="compositionally biased region" description="Basic and acidic residues" evidence="1">
    <location>
        <begin position="1"/>
        <end position="28"/>
    </location>
</feature>
<keyword evidence="3" id="KW-1185">Reference proteome</keyword>
<dbReference type="Proteomes" id="UP001207654">
    <property type="component" value="Unassembled WGS sequence"/>
</dbReference>
<evidence type="ECO:0000313" key="2">
    <source>
        <dbReference type="EMBL" id="MCY1082881.1"/>
    </source>
</evidence>
<proteinExistence type="predicted"/>
<dbReference type="RefSeq" id="WP_267541434.1">
    <property type="nucleotide sequence ID" value="NZ_JAPNKA010000001.1"/>
</dbReference>
<accession>A0ABT4ANN1</accession>
<sequence>MGNERPDEEAPREQQLRGGAEERIKEGDGGLPLSFYERLRSASVDEKLVLAREAAGHPEFDEEDAFEVGSYVEEALNHAGRYAELEGLLDDWRQRAPRVYEAEPAVSTWRVELALRLPGRDVKEALVSLARRTGDAALVARLAEWCLYRGQFHEAHAGLLEAWPRVREDDTLAEWTRVDYVTRVVLTCMDAELRDAPDLSPERLKEELSRFGRAVPHWVAEGLEQRTGRRPWERREGKALLDLPTEAFFDEQRALVLTFEPELRVRQGWPWGRTQLLFPELFHLLPGPSGHGGVVNRAMHLLLPRLSDLENWVRSMGEERLLHPHVHAATALALRPWGEYLHRLGLVEDAELAEWWEQAWELLSVLPEQLAVSNDPLLVEEAHRFLRGGWPHG</sequence>
<name>A0ABT4ANN1_9BACT</name>
<organism evidence="2 3">
    <name type="scientific">Archangium lansingense</name>
    <dbReference type="NCBI Taxonomy" id="2995310"/>
    <lineage>
        <taxon>Bacteria</taxon>
        <taxon>Pseudomonadati</taxon>
        <taxon>Myxococcota</taxon>
        <taxon>Myxococcia</taxon>
        <taxon>Myxococcales</taxon>
        <taxon>Cystobacterineae</taxon>
        <taxon>Archangiaceae</taxon>
        <taxon>Archangium</taxon>
    </lineage>
</organism>
<gene>
    <name evidence="2" type="ORF">OV287_51365</name>
</gene>
<evidence type="ECO:0000313" key="3">
    <source>
        <dbReference type="Proteomes" id="UP001207654"/>
    </source>
</evidence>